<evidence type="ECO:0000313" key="2">
    <source>
        <dbReference type="Proteomes" id="UP001283361"/>
    </source>
</evidence>
<sequence>MYPGYSVTSVLKILSCIPGTASQQFSKSGHVSRVQRHNSSQNPVMYPDNSVTSVLYIQTCIPCTASQQFSTSGHVSRAQHRINLLY</sequence>
<dbReference type="AlphaFoldDB" id="A0AAE1D705"/>
<keyword evidence="2" id="KW-1185">Reference proteome</keyword>
<dbReference type="Proteomes" id="UP001283361">
    <property type="component" value="Unassembled WGS sequence"/>
</dbReference>
<reference evidence="1" key="1">
    <citation type="journal article" date="2023" name="G3 (Bethesda)">
        <title>A reference genome for the long-term kleptoplast-retaining sea slug Elysia crispata morphotype clarki.</title>
        <authorList>
            <person name="Eastman K.E."/>
            <person name="Pendleton A.L."/>
            <person name="Shaikh M.A."/>
            <person name="Suttiyut T."/>
            <person name="Ogas R."/>
            <person name="Tomko P."/>
            <person name="Gavelis G."/>
            <person name="Widhalm J.R."/>
            <person name="Wisecaver J.H."/>
        </authorList>
    </citation>
    <scope>NUCLEOTIDE SEQUENCE</scope>
    <source>
        <strain evidence="1">ECLA1</strain>
    </source>
</reference>
<accession>A0AAE1D705</accession>
<gene>
    <name evidence="1" type="ORF">RRG08_017604</name>
</gene>
<name>A0AAE1D705_9GAST</name>
<evidence type="ECO:0000313" key="1">
    <source>
        <dbReference type="EMBL" id="KAK3759706.1"/>
    </source>
</evidence>
<organism evidence="1 2">
    <name type="scientific">Elysia crispata</name>
    <name type="common">lettuce slug</name>
    <dbReference type="NCBI Taxonomy" id="231223"/>
    <lineage>
        <taxon>Eukaryota</taxon>
        <taxon>Metazoa</taxon>
        <taxon>Spiralia</taxon>
        <taxon>Lophotrochozoa</taxon>
        <taxon>Mollusca</taxon>
        <taxon>Gastropoda</taxon>
        <taxon>Heterobranchia</taxon>
        <taxon>Euthyneura</taxon>
        <taxon>Panpulmonata</taxon>
        <taxon>Sacoglossa</taxon>
        <taxon>Placobranchoidea</taxon>
        <taxon>Plakobranchidae</taxon>
        <taxon>Elysia</taxon>
    </lineage>
</organism>
<dbReference type="EMBL" id="JAWDGP010005079">
    <property type="protein sequence ID" value="KAK3759706.1"/>
    <property type="molecule type" value="Genomic_DNA"/>
</dbReference>
<proteinExistence type="predicted"/>
<protein>
    <submittedName>
        <fullName evidence="1">Uncharacterized protein</fullName>
    </submittedName>
</protein>
<comment type="caution">
    <text evidence="1">The sequence shown here is derived from an EMBL/GenBank/DDBJ whole genome shotgun (WGS) entry which is preliminary data.</text>
</comment>